<organism evidence="2 3">
    <name type="scientific">Coprinellus micaceus</name>
    <name type="common">Glistening ink-cap mushroom</name>
    <name type="synonym">Coprinus micaceus</name>
    <dbReference type="NCBI Taxonomy" id="71717"/>
    <lineage>
        <taxon>Eukaryota</taxon>
        <taxon>Fungi</taxon>
        <taxon>Dikarya</taxon>
        <taxon>Basidiomycota</taxon>
        <taxon>Agaricomycotina</taxon>
        <taxon>Agaricomycetes</taxon>
        <taxon>Agaricomycetidae</taxon>
        <taxon>Agaricales</taxon>
        <taxon>Agaricineae</taxon>
        <taxon>Psathyrellaceae</taxon>
        <taxon>Coprinellus</taxon>
    </lineage>
</organism>
<feature type="compositionally biased region" description="Polar residues" evidence="1">
    <location>
        <begin position="17"/>
        <end position="38"/>
    </location>
</feature>
<gene>
    <name evidence="2" type="ORF">FA13DRAFT_1794279</name>
</gene>
<sequence length="365" mass="40773">MSSRDPNQENHPPRYGTKTTGPLNDDTTTSQSRPTSLTLGPRKRPNLHTDPLIHHGRHFGRAIYAFANIQALLLAGLGADEDSPPETQQERRELRVFKKLLTTIPDLEGRLMSSSGEEVMAIASMLQKGAASARSDDTKSLKGVILDWIGPLNPPLSRNVKHDRGFQHPQTGFLLCPPELDWSNSDIRKQLRNKEITISGSHWPIFVYKNETYDPENPWKGLFRNELLIKASSPGYKHIFTSPSSVEEQPKATRSGNARIHGMTHVTPASLAYAFTQIRFSLSSAGVFSRTDGETDSETFYTSVLELLEDPEEQDEVRPLVLWWNQRVFPSFSNARRLAPTSSALSRIKARRGRVGTAAASHPNE</sequence>
<dbReference type="Proteomes" id="UP000298030">
    <property type="component" value="Unassembled WGS sequence"/>
</dbReference>
<protein>
    <submittedName>
        <fullName evidence="2">Uncharacterized protein</fullName>
    </submittedName>
</protein>
<feature type="region of interest" description="Disordered" evidence="1">
    <location>
        <begin position="1"/>
        <end position="50"/>
    </location>
</feature>
<dbReference type="EMBL" id="QPFP01000035">
    <property type="protein sequence ID" value="TEB28038.1"/>
    <property type="molecule type" value="Genomic_DNA"/>
</dbReference>
<evidence type="ECO:0000256" key="1">
    <source>
        <dbReference type="SAM" id="MobiDB-lite"/>
    </source>
</evidence>
<evidence type="ECO:0000313" key="2">
    <source>
        <dbReference type="EMBL" id="TEB28038.1"/>
    </source>
</evidence>
<dbReference type="InterPro" id="IPR046521">
    <property type="entry name" value="DUF6698"/>
</dbReference>
<feature type="compositionally biased region" description="Basic and acidic residues" evidence="1">
    <location>
        <begin position="1"/>
        <end position="12"/>
    </location>
</feature>
<dbReference type="OrthoDB" id="3160134at2759"/>
<name>A0A4Y7T262_COPMI</name>
<dbReference type="AlphaFoldDB" id="A0A4Y7T262"/>
<reference evidence="2 3" key="1">
    <citation type="journal article" date="2019" name="Nat. Ecol. Evol.">
        <title>Megaphylogeny resolves global patterns of mushroom evolution.</title>
        <authorList>
            <person name="Varga T."/>
            <person name="Krizsan K."/>
            <person name="Foldi C."/>
            <person name="Dima B."/>
            <person name="Sanchez-Garcia M."/>
            <person name="Sanchez-Ramirez S."/>
            <person name="Szollosi G.J."/>
            <person name="Szarkandi J.G."/>
            <person name="Papp V."/>
            <person name="Albert L."/>
            <person name="Andreopoulos W."/>
            <person name="Angelini C."/>
            <person name="Antonin V."/>
            <person name="Barry K.W."/>
            <person name="Bougher N.L."/>
            <person name="Buchanan P."/>
            <person name="Buyck B."/>
            <person name="Bense V."/>
            <person name="Catcheside P."/>
            <person name="Chovatia M."/>
            <person name="Cooper J."/>
            <person name="Damon W."/>
            <person name="Desjardin D."/>
            <person name="Finy P."/>
            <person name="Geml J."/>
            <person name="Haridas S."/>
            <person name="Hughes K."/>
            <person name="Justo A."/>
            <person name="Karasinski D."/>
            <person name="Kautmanova I."/>
            <person name="Kiss B."/>
            <person name="Kocsube S."/>
            <person name="Kotiranta H."/>
            <person name="LaButti K.M."/>
            <person name="Lechner B.E."/>
            <person name="Liimatainen K."/>
            <person name="Lipzen A."/>
            <person name="Lukacs Z."/>
            <person name="Mihaltcheva S."/>
            <person name="Morgado L.N."/>
            <person name="Niskanen T."/>
            <person name="Noordeloos M.E."/>
            <person name="Ohm R.A."/>
            <person name="Ortiz-Santana B."/>
            <person name="Ovrebo C."/>
            <person name="Racz N."/>
            <person name="Riley R."/>
            <person name="Savchenko A."/>
            <person name="Shiryaev A."/>
            <person name="Soop K."/>
            <person name="Spirin V."/>
            <person name="Szebenyi C."/>
            <person name="Tomsovsky M."/>
            <person name="Tulloss R.E."/>
            <person name="Uehling J."/>
            <person name="Grigoriev I.V."/>
            <person name="Vagvolgyi C."/>
            <person name="Papp T."/>
            <person name="Martin F.M."/>
            <person name="Miettinen O."/>
            <person name="Hibbett D.S."/>
            <person name="Nagy L.G."/>
        </authorList>
    </citation>
    <scope>NUCLEOTIDE SEQUENCE [LARGE SCALE GENOMIC DNA]</scope>
    <source>
        <strain evidence="2 3">FP101781</strain>
    </source>
</reference>
<dbReference type="Pfam" id="PF20414">
    <property type="entry name" value="DUF6698"/>
    <property type="match status" value="1"/>
</dbReference>
<proteinExistence type="predicted"/>
<keyword evidence="3" id="KW-1185">Reference proteome</keyword>
<evidence type="ECO:0000313" key="3">
    <source>
        <dbReference type="Proteomes" id="UP000298030"/>
    </source>
</evidence>
<accession>A0A4Y7T262</accession>
<comment type="caution">
    <text evidence="2">The sequence shown here is derived from an EMBL/GenBank/DDBJ whole genome shotgun (WGS) entry which is preliminary data.</text>
</comment>